<comment type="similarity">
    <text evidence="2">In the central section; belongs to the CRISPR-associated helicase Cas3 family.</text>
</comment>
<evidence type="ECO:0000256" key="8">
    <source>
        <dbReference type="ARBA" id="ARBA00023118"/>
    </source>
</evidence>
<evidence type="ECO:0000256" key="4">
    <source>
        <dbReference type="ARBA" id="ARBA00022741"/>
    </source>
</evidence>
<accession>A0A3N1PFF9</accession>
<organism evidence="10 11">
    <name type="scientific">Gallaecimonas pentaromativorans</name>
    <dbReference type="NCBI Taxonomy" id="584787"/>
    <lineage>
        <taxon>Bacteria</taxon>
        <taxon>Pseudomonadati</taxon>
        <taxon>Pseudomonadota</taxon>
        <taxon>Gammaproteobacteria</taxon>
        <taxon>Enterobacterales</taxon>
        <taxon>Gallaecimonadaceae</taxon>
        <taxon>Gallaecimonas</taxon>
    </lineage>
</organism>
<sequence>MNVLLIAQCDKRALAESRRILDQFAERRGSRTWQTSITQAGLDTLRKLLRKTARRNTAVACHWIRGHDHSELVWIVGDAGRFNEQGAVPTNITRRDVLRSDDENDWHCGQAIYLLSAMAALMHDLGKACLAFQRRLKGELSERNRYRHEWISLRLFQAFVGTDSDEQWLQRLLEPSPEDNARWLANLQKDGLDSHCDRPFSKMPPLASAIGWLILSHHRLSAYPVFGEHNQQQPYGRKDDHLQAQHLQQLLSKIDARWNEIVEPAAAKALQSYWHFDGELPVTTPLWQKQAARIAKRLQLAQQQQSPQRWLDSPYIMHLSRLCLMLADHYYSSLGVVTHSADKSRCRDPRRLSALPGYRLYANTLRATGELNQPLDEHLLGVCAQAGIVSHALAGVERHLPALARHKGLRKRSQNPRFRWQDKAADMALSLRERSVRQGLFVVNMASTGCGKTLANGRIAYALADPLRGARFTVALGLRTLTLQTGQALRERLQLGEHELAVLVGGQAHRDLQEHYQHQAEQHGSASAASLSEPQDHLYFEGNGQTHPLLTRLMLEGRSRQLLDAPLLVCTIDHLMPATESLRGGHHILPMLRLLSSDLILDEPDDFDLADCHALTRLVYWTGLLGRRVILSSATLPPALVEGLFNAYLKGREAYQQYRGEPGTPLDVCCAWVDEHRTQHNDCPALEDFAKAHHSFASKRYRQLAEDEARRLGALVALPPAPVARDKAGEMLAPLLLEHMQKLHVAHGQPDPKSEKNVSFGLIRMANIEPLIEVALALFAADLPAGWRLHLCVYHSQFPLFLRSAIEHRLDSALNRRDPDAVLALADIRQRLDNHPEPQQLFVVLGSPVTEVGRDHDYDWAIAEPSSMRSLIQLAGRIRRHRPGAAKAANLLILDTNIKHLAEPREPAFCRPGYESLGHRLHAHRLGTILQPGQYRVIDARPRLLEPAPLNPSGQLVDLEHQRIRDVMHPNLSMPLVTPGRRGASTPVVSPLGAYSCWAIPHIGLTGVLPQRFPFREDNRRYRDLVFLADDDQQQLLCYEFMPKERQTIPVDNSLLTYDDHSIFSGQGVSPWAETDLLVALTTLATALDMPLENCAKRFATVRLPDNERGWHFHPVLGFRKRR</sequence>
<dbReference type="GO" id="GO:0016787">
    <property type="term" value="F:hydrolase activity"/>
    <property type="evidence" value="ECO:0007669"/>
    <property type="project" value="UniProtKB-KW"/>
</dbReference>
<protein>
    <submittedName>
        <fullName evidence="10">CRISPR-associated Cas3 family helicase</fullName>
    </submittedName>
</protein>
<keyword evidence="3" id="KW-0479">Metal-binding</keyword>
<feature type="domain" description="HD Cas3-type" evidence="9">
    <location>
        <begin position="102"/>
        <end position="330"/>
    </location>
</feature>
<evidence type="ECO:0000256" key="7">
    <source>
        <dbReference type="ARBA" id="ARBA00022840"/>
    </source>
</evidence>
<name>A0A3N1PFF9_9GAMM</name>
<dbReference type="InterPro" id="IPR048823">
    <property type="entry name" value="Cas3_I-F_Cas2"/>
</dbReference>
<proteinExistence type="inferred from homology"/>
<evidence type="ECO:0000256" key="1">
    <source>
        <dbReference type="ARBA" id="ARBA00006847"/>
    </source>
</evidence>
<dbReference type="RefSeq" id="WP_123421523.1">
    <property type="nucleotide sequence ID" value="NZ_RJUL01000005.1"/>
</dbReference>
<dbReference type="InterPro" id="IPR038257">
    <property type="entry name" value="CRISPR-assoc_Cas3_HD_sf"/>
</dbReference>
<dbReference type="Proteomes" id="UP000268033">
    <property type="component" value="Unassembled WGS sequence"/>
</dbReference>
<dbReference type="PROSITE" id="PS51643">
    <property type="entry name" value="HD_CAS3"/>
    <property type="match status" value="1"/>
</dbReference>
<dbReference type="InterPro" id="IPR054712">
    <property type="entry name" value="Cas3-like_dom"/>
</dbReference>
<dbReference type="Gene3D" id="1.10.3210.30">
    <property type="match status" value="1"/>
</dbReference>
<comment type="similarity">
    <text evidence="1">In the N-terminal section; belongs to the CRISPR-associated nuclease Cas3-HD family.</text>
</comment>
<keyword evidence="7" id="KW-0067">ATP-binding</keyword>
<comment type="caution">
    <text evidence="10">The sequence shown here is derived from an EMBL/GenBank/DDBJ whole genome shotgun (WGS) entry which is preliminary data.</text>
</comment>
<keyword evidence="5" id="KW-0378">Hydrolase</keyword>
<dbReference type="EMBL" id="RJUL01000005">
    <property type="protein sequence ID" value="ROQ25747.1"/>
    <property type="molecule type" value="Genomic_DNA"/>
</dbReference>
<dbReference type="AlphaFoldDB" id="A0A3N1PFF9"/>
<evidence type="ECO:0000313" key="10">
    <source>
        <dbReference type="EMBL" id="ROQ25747.1"/>
    </source>
</evidence>
<evidence type="ECO:0000259" key="9">
    <source>
        <dbReference type="PROSITE" id="PS51643"/>
    </source>
</evidence>
<dbReference type="Pfam" id="PF21384">
    <property type="entry name" value="Cas3_I-F_Cas2"/>
    <property type="match status" value="1"/>
</dbReference>
<dbReference type="GO" id="GO:0005524">
    <property type="term" value="F:ATP binding"/>
    <property type="evidence" value="ECO:0007669"/>
    <property type="project" value="UniProtKB-KW"/>
</dbReference>
<dbReference type="InterPro" id="IPR006483">
    <property type="entry name" value="CRISPR-assoc_Cas3_HD"/>
</dbReference>
<keyword evidence="4" id="KW-0547">Nucleotide-binding</keyword>
<reference evidence="10 11" key="1">
    <citation type="submission" date="2018-11" db="EMBL/GenBank/DDBJ databases">
        <title>Genomic Encyclopedia of Type Strains, Phase IV (KMG-IV): sequencing the most valuable type-strain genomes for metagenomic binning, comparative biology and taxonomic classification.</title>
        <authorList>
            <person name="Goeker M."/>
        </authorList>
    </citation>
    <scope>NUCLEOTIDE SEQUENCE [LARGE SCALE GENOMIC DNA]</scope>
    <source>
        <strain evidence="10 11">DSM 21945</strain>
    </source>
</reference>
<evidence type="ECO:0000256" key="2">
    <source>
        <dbReference type="ARBA" id="ARBA00009046"/>
    </source>
</evidence>
<dbReference type="InterPro" id="IPR048824">
    <property type="entry name" value="Cas3-like_C"/>
</dbReference>
<evidence type="ECO:0000313" key="11">
    <source>
        <dbReference type="Proteomes" id="UP000268033"/>
    </source>
</evidence>
<evidence type="ECO:0000256" key="6">
    <source>
        <dbReference type="ARBA" id="ARBA00022806"/>
    </source>
</evidence>
<dbReference type="Pfam" id="PF21802">
    <property type="entry name" value="Cas3-like_C"/>
    <property type="match status" value="1"/>
</dbReference>
<dbReference type="GO" id="GO:0046872">
    <property type="term" value="F:metal ion binding"/>
    <property type="evidence" value="ECO:0007669"/>
    <property type="project" value="UniProtKB-KW"/>
</dbReference>
<dbReference type="InterPro" id="IPR013395">
    <property type="entry name" value="CRISPR-assoc_Cas3_yers"/>
</dbReference>
<dbReference type="Gene3D" id="3.40.50.300">
    <property type="entry name" value="P-loop containing nucleotide triphosphate hydrolases"/>
    <property type="match status" value="1"/>
</dbReference>
<dbReference type="STRING" id="584787.GCA_001247655_02811"/>
<dbReference type="InterPro" id="IPR027417">
    <property type="entry name" value="P-loop_NTPase"/>
</dbReference>
<keyword evidence="6" id="KW-0347">Helicase</keyword>
<evidence type="ECO:0000256" key="5">
    <source>
        <dbReference type="ARBA" id="ARBA00022801"/>
    </source>
</evidence>
<dbReference type="Pfam" id="PF22590">
    <property type="entry name" value="Cas3-like_C_2"/>
    <property type="match status" value="1"/>
</dbReference>
<dbReference type="NCBIfam" id="TIGR02562">
    <property type="entry name" value="cas3_yersinia"/>
    <property type="match status" value="1"/>
</dbReference>
<keyword evidence="8" id="KW-0051">Antiviral defense</keyword>
<dbReference type="SUPFAM" id="SSF52540">
    <property type="entry name" value="P-loop containing nucleoside triphosphate hydrolases"/>
    <property type="match status" value="1"/>
</dbReference>
<dbReference type="GO" id="GO:0004386">
    <property type="term" value="F:helicase activity"/>
    <property type="evidence" value="ECO:0007669"/>
    <property type="project" value="UniProtKB-KW"/>
</dbReference>
<evidence type="ECO:0000256" key="3">
    <source>
        <dbReference type="ARBA" id="ARBA00022723"/>
    </source>
</evidence>
<keyword evidence="11" id="KW-1185">Reference proteome</keyword>
<gene>
    <name evidence="10" type="ORF">EDC28_10556</name>
</gene>
<dbReference type="GO" id="GO:0051607">
    <property type="term" value="P:defense response to virus"/>
    <property type="evidence" value="ECO:0007669"/>
    <property type="project" value="UniProtKB-KW"/>
</dbReference>